<name>A0A915KGF4_ROMCU</name>
<evidence type="ECO:0000313" key="1">
    <source>
        <dbReference type="Proteomes" id="UP000887565"/>
    </source>
</evidence>
<dbReference type="AlphaFoldDB" id="A0A915KGF4"/>
<organism evidence="1 2">
    <name type="scientific">Romanomermis culicivorax</name>
    <name type="common">Nematode worm</name>
    <dbReference type="NCBI Taxonomy" id="13658"/>
    <lineage>
        <taxon>Eukaryota</taxon>
        <taxon>Metazoa</taxon>
        <taxon>Ecdysozoa</taxon>
        <taxon>Nematoda</taxon>
        <taxon>Enoplea</taxon>
        <taxon>Dorylaimia</taxon>
        <taxon>Mermithida</taxon>
        <taxon>Mermithoidea</taxon>
        <taxon>Mermithidae</taxon>
        <taxon>Romanomermis</taxon>
    </lineage>
</organism>
<dbReference type="WBParaSite" id="nRc.2.0.1.t37898-RA">
    <property type="protein sequence ID" value="nRc.2.0.1.t37898-RA"/>
    <property type="gene ID" value="nRc.2.0.1.g37898"/>
</dbReference>
<protein>
    <submittedName>
        <fullName evidence="2">Uncharacterized protein</fullName>
    </submittedName>
</protein>
<sequence length="161" mass="17431">MDTQRATTTDQMLKDIPEESTVDQSMSMNVVPTEPATTLPGTVPAVDPGICLATPAILPRPPIITTVAAARYSMERTSRSANSISFPTPARYAHAMSHTLVTMATVKKLSKLTQPAGIAINMKAAMIHRSTALRVSKRTRCTRPVFTKKRTGAVFTSHHQS</sequence>
<reference evidence="2" key="1">
    <citation type="submission" date="2022-11" db="UniProtKB">
        <authorList>
            <consortium name="WormBaseParasite"/>
        </authorList>
    </citation>
    <scope>IDENTIFICATION</scope>
</reference>
<proteinExistence type="predicted"/>
<keyword evidence="1" id="KW-1185">Reference proteome</keyword>
<accession>A0A915KGF4</accession>
<evidence type="ECO:0000313" key="2">
    <source>
        <dbReference type="WBParaSite" id="nRc.2.0.1.t37898-RA"/>
    </source>
</evidence>
<dbReference type="Proteomes" id="UP000887565">
    <property type="component" value="Unplaced"/>
</dbReference>